<dbReference type="Proteomes" id="UP000192591">
    <property type="component" value="Unassembled WGS sequence"/>
</dbReference>
<evidence type="ECO:0000313" key="8">
    <source>
        <dbReference type="EMBL" id="OQO90967.1"/>
    </source>
</evidence>
<keyword evidence="4" id="KW-1015">Disulfide bond</keyword>
<feature type="chain" id="PRO_5039713392" evidence="6">
    <location>
        <begin position="21"/>
        <end position="203"/>
    </location>
</feature>
<dbReference type="InterPro" id="IPR000866">
    <property type="entry name" value="AhpC/TSA"/>
</dbReference>
<feature type="signal peptide" evidence="6">
    <location>
        <begin position="1"/>
        <end position="20"/>
    </location>
</feature>
<evidence type="ECO:0000256" key="1">
    <source>
        <dbReference type="ARBA" id="ARBA00004196"/>
    </source>
</evidence>
<dbReference type="STRING" id="1962155.B1813_15800"/>
<dbReference type="GO" id="GO:0016209">
    <property type="term" value="F:antioxidant activity"/>
    <property type="evidence" value="ECO:0007669"/>
    <property type="project" value="InterPro"/>
</dbReference>
<feature type="domain" description="Thioredoxin" evidence="7">
    <location>
        <begin position="28"/>
        <end position="196"/>
    </location>
</feature>
<proteinExistence type="predicted"/>
<dbReference type="SUPFAM" id="SSF52833">
    <property type="entry name" value="Thioredoxin-like"/>
    <property type="match status" value="1"/>
</dbReference>
<protein>
    <submittedName>
        <fullName evidence="8">Alkyl hydroperoxide reductase</fullName>
    </submittedName>
</protein>
<dbReference type="InterPro" id="IPR036249">
    <property type="entry name" value="Thioredoxin-like_sf"/>
</dbReference>
<organism evidence="8 9">
    <name type="scientific">Saccharomonospora piscinae</name>
    <dbReference type="NCBI Taxonomy" id="687388"/>
    <lineage>
        <taxon>Bacteria</taxon>
        <taxon>Bacillati</taxon>
        <taxon>Actinomycetota</taxon>
        <taxon>Actinomycetes</taxon>
        <taxon>Pseudonocardiales</taxon>
        <taxon>Pseudonocardiaceae</taxon>
        <taxon>Saccharomonospora</taxon>
    </lineage>
</organism>
<keyword evidence="6" id="KW-0732">Signal</keyword>
<dbReference type="PROSITE" id="PS51352">
    <property type="entry name" value="THIOREDOXIN_2"/>
    <property type="match status" value="1"/>
</dbReference>
<dbReference type="GO" id="GO:0030313">
    <property type="term" value="C:cell envelope"/>
    <property type="evidence" value="ECO:0007669"/>
    <property type="project" value="UniProtKB-SubCell"/>
</dbReference>
<evidence type="ECO:0000256" key="6">
    <source>
        <dbReference type="SAM" id="SignalP"/>
    </source>
</evidence>
<dbReference type="CDD" id="cd02966">
    <property type="entry name" value="TlpA_like_family"/>
    <property type="match status" value="1"/>
</dbReference>
<keyword evidence="2" id="KW-0201">Cytochrome c-type biogenesis</keyword>
<keyword evidence="9" id="KW-1185">Reference proteome</keyword>
<dbReference type="EMBL" id="MWIH01000006">
    <property type="protein sequence ID" value="OQO90967.1"/>
    <property type="molecule type" value="Genomic_DNA"/>
</dbReference>
<evidence type="ECO:0000313" key="9">
    <source>
        <dbReference type="Proteomes" id="UP000192591"/>
    </source>
</evidence>
<comment type="subcellular location">
    <subcellularLocation>
        <location evidence="1">Cell envelope</location>
    </subcellularLocation>
</comment>
<dbReference type="PANTHER" id="PTHR42852:SF6">
    <property type="entry name" value="THIOL:DISULFIDE INTERCHANGE PROTEIN DSBE"/>
    <property type="match status" value="1"/>
</dbReference>
<comment type="caution">
    <text evidence="8">The sequence shown here is derived from an EMBL/GenBank/DDBJ whole genome shotgun (WGS) entry which is preliminary data.</text>
</comment>
<gene>
    <name evidence="8" type="ORF">B1813_15800</name>
</gene>
<dbReference type="InterPro" id="IPR050553">
    <property type="entry name" value="Thioredoxin_ResA/DsbE_sf"/>
</dbReference>
<dbReference type="Gene3D" id="3.40.30.10">
    <property type="entry name" value="Glutaredoxin"/>
    <property type="match status" value="1"/>
</dbReference>
<dbReference type="PANTHER" id="PTHR42852">
    <property type="entry name" value="THIOL:DISULFIDE INTERCHANGE PROTEIN DSBE"/>
    <property type="match status" value="1"/>
</dbReference>
<dbReference type="PROSITE" id="PS51257">
    <property type="entry name" value="PROKAR_LIPOPROTEIN"/>
    <property type="match status" value="1"/>
</dbReference>
<dbReference type="InterPro" id="IPR013766">
    <property type="entry name" value="Thioredoxin_domain"/>
</dbReference>
<accession>A0A1V9A1F2</accession>
<dbReference type="GO" id="GO:0016491">
    <property type="term" value="F:oxidoreductase activity"/>
    <property type="evidence" value="ECO:0007669"/>
    <property type="project" value="InterPro"/>
</dbReference>
<keyword evidence="3" id="KW-0735">Signal-anchor</keyword>
<evidence type="ECO:0000256" key="4">
    <source>
        <dbReference type="ARBA" id="ARBA00023157"/>
    </source>
</evidence>
<sequence>MSTRARLGALLAAVSVAAVAVTGCATGDDAVSQGGDFSFVSPGGQTDIYYEGEQRQDLPEVAGEDLFDPDERIAASDYEGRVLVLNIWGQWCNPCRSEAPELQKLYEQTRDAGVTVLGIDVRDYNRTAPRDFMRDRGLTYPSIYDPPGRSLVNLSGYPRNVVPSTLVVDRQGRVAAVFLRELLAADLRPLVDRLAAEEPPAAS</sequence>
<evidence type="ECO:0000256" key="5">
    <source>
        <dbReference type="ARBA" id="ARBA00023284"/>
    </source>
</evidence>
<dbReference type="RefSeq" id="WP_081193166.1">
    <property type="nucleotide sequence ID" value="NZ_MWIH01000006.1"/>
</dbReference>
<evidence type="ECO:0000259" key="7">
    <source>
        <dbReference type="PROSITE" id="PS51352"/>
    </source>
</evidence>
<dbReference type="AlphaFoldDB" id="A0A1V9A1F2"/>
<evidence type="ECO:0000256" key="2">
    <source>
        <dbReference type="ARBA" id="ARBA00022748"/>
    </source>
</evidence>
<name>A0A1V9A1F2_SACPI</name>
<keyword evidence="3" id="KW-0812">Transmembrane</keyword>
<evidence type="ECO:0000256" key="3">
    <source>
        <dbReference type="ARBA" id="ARBA00022968"/>
    </source>
</evidence>
<reference evidence="8 9" key="1">
    <citation type="submission" date="2017-02" db="EMBL/GenBank/DDBJ databases">
        <title>Draft genome of Saccharomonospora sp. 154.</title>
        <authorList>
            <person name="Alonso-Carmona G.S."/>
            <person name="De La Haba R."/>
            <person name="Vera-Gargallo B."/>
            <person name="Sandoval-Trujillo A.H."/>
            <person name="Ramirez-Duran N."/>
            <person name="Ventosa A."/>
        </authorList>
    </citation>
    <scope>NUCLEOTIDE SEQUENCE [LARGE SCALE GENOMIC DNA]</scope>
    <source>
        <strain evidence="8 9">LRS4.154</strain>
    </source>
</reference>
<dbReference type="Pfam" id="PF00578">
    <property type="entry name" value="AhpC-TSA"/>
    <property type="match status" value="1"/>
</dbReference>
<keyword evidence="5" id="KW-0676">Redox-active center</keyword>
<dbReference type="GO" id="GO:0017004">
    <property type="term" value="P:cytochrome complex assembly"/>
    <property type="evidence" value="ECO:0007669"/>
    <property type="project" value="UniProtKB-KW"/>
</dbReference>